<protein>
    <recommendedName>
        <fullName evidence="2">DUF8082 domain-containing protein</fullName>
    </recommendedName>
</protein>
<accession>A0A3M0BFI1</accession>
<dbReference type="AlphaFoldDB" id="A0A3M0BFI1"/>
<feature type="compositionally biased region" description="Basic and acidic residues" evidence="1">
    <location>
        <begin position="127"/>
        <end position="140"/>
    </location>
</feature>
<gene>
    <name evidence="3" type="ORF">CLV39_1081</name>
</gene>
<dbReference type="EMBL" id="REFO01000012">
    <property type="protein sequence ID" value="RMA96070.1"/>
    <property type="molecule type" value="Genomic_DNA"/>
</dbReference>
<dbReference type="Proteomes" id="UP000280842">
    <property type="component" value="Unassembled WGS sequence"/>
</dbReference>
<name>A0A3M0BFI1_9AQUI</name>
<feature type="compositionally biased region" description="Basic and acidic residues" evidence="1">
    <location>
        <begin position="149"/>
        <end position="163"/>
    </location>
</feature>
<dbReference type="InterPro" id="IPR058395">
    <property type="entry name" value="DUF8082"/>
</dbReference>
<sequence>MEDLKFYSDALFDLANKVNAYFTAIYIGEEPFLSYCRDKNKENTLTEILSLLIRKMYTSEELIEGFGTEYAFAEGKDFAIFLLRIKDDIFVATIIDENPNFALLKYENEKLSKKLIDKIEDIKNLKGSKEQQEHMEKEEIPSEIEQLEESLKEKEEVPSSKEISEEEIPYDIENLEEVLSNNEESLKEQEKVSEKENSSKIKNLEEEISTEQKEIEEKVPSLEEILEEGEDIPVEEDILNELKQEFIKEIGPVGKILFNTHLKNLGKITKKNLKLFTDKLADEIPEEERKLKFLQEIKSIIKGGNKE</sequence>
<evidence type="ECO:0000259" key="2">
    <source>
        <dbReference type="Pfam" id="PF26309"/>
    </source>
</evidence>
<comment type="caution">
    <text evidence="3">The sequence shown here is derived from an EMBL/GenBank/DDBJ whole genome shotgun (WGS) entry which is preliminary data.</text>
</comment>
<feature type="domain" description="DUF8082" evidence="2">
    <location>
        <begin position="238"/>
        <end position="302"/>
    </location>
</feature>
<reference evidence="3 4" key="1">
    <citation type="submission" date="2018-10" db="EMBL/GenBank/DDBJ databases">
        <title>Genomic Encyclopedia of Archaeal and Bacterial Type Strains, Phase II (KMG-II): from individual species to whole genera.</title>
        <authorList>
            <person name="Goeker M."/>
        </authorList>
    </citation>
    <scope>NUCLEOTIDE SEQUENCE [LARGE SCALE GENOMIC DNA]</scope>
    <source>
        <strain evidence="3 4">VM1</strain>
    </source>
</reference>
<proteinExistence type="predicted"/>
<evidence type="ECO:0000256" key="1">
    <source>
        <dbReference type="SAM" id="MobiDB-lite"/>
    </source>
</evidence>
<evidence type="ECO:0000313" key="3">
    <source>
        <dbReference type="EMBL" id="RMA96070.1"/>
    </source>
</evidence>
<dbReference type="OrthoDB" id="13621at2"/>
<keyword evidence="4" id="KW-1185">Reference proteome</keyword>
<dbReference type="RefSeq" id="WP_121923206.1">
    <property type="nucleotide sequence ID" value="NZ_REFO01000012.1"/>
</dbReference>
<dbReference type="Pfam" id="PF26309">
    <property type="entry name" value="DUF8082"/>
    <property type="match status" value="1"/>
</dbReference>
<organism evidence="3 4">
    <name type="scientific">Hydrogenothermus marinus</name>
    <dbReference type="NCBI Taxonomy" id="133270"/>
    <lineage>
        <taxon>Bacteria</taxon>
        <taxon>Pseudomonadati</taxon>
        <taxon>Aquificota</taxon>
        <taxon>Aquificia</taxon>
        <taxon>Aquificales</taxon>
        <taxon>Hydrogenothermaceae</taxon>
        <taxon>Hydrogenothermus</taxon>
    </lineage>
</organism>
<feature type="region of interest" description="Disordered" evidence="1">
    <location>
        <begin position="127"/>
        <end position="166"/>
    </location>
</feature>
<evidence type="ECO:0000313" key="4">
    <source>
        <dbReference type="Proteomes" id="UP000280842"/>
    </source>
</evidence>